<sequence length="1149" mass="132892">SRLLQLMPYITISLEQYQGKASNNTIKRPQSNNWNATKPMVMTNNTNEIIEQWKFYLIYIASTIEVWNPIHSTLPQVMALRKQTEDNGKKINITRAEQLFKYIAPLLSCEKITIRQSAVLAFGCINSLSYKTLLEILLPYIRDVLDDVKKKYPVDPKTYYSPHRNSTNSPHAKKLERLRMELAHIFSLIADFITYDQCRNNDRIMDSVKTYIIEMIKFLSDSYVQFEWDHQMLRYYFCGFIERLYDNLVITITNLKTAHFMSFDTRYQLFKLFENWCGYGQLSKTTRDREARMMESVLTQVKDDREKGALTITMEEQRKALEMAALKAMSCLCKGEIIDPQTNASFDLNSLFFWIDSILSSHEEKFYIISKSSIKSLLIYNADQPKLLEIIIRKCYMGISNPNIAQGYFTAIVQIFYTIDDYPCKLNQMLTLTLYKISDPEISIRRNAIQLLKVLESRFLNVNWVEEYESAIGLSSLPVIYKNAQLAISARLVKLLPHLTCEMISEITYCVELISSIDDRSKYPYSDIRNMFDFLLPWVRSINLQIVNTKRYPILNSSDVMLTNLFYLTIKFGNDYYAEMEQIWSNLIDIEGNTQDIQNHQLFNENLNKNISIIIDFLLSIGVRKRNPSFVLYAKKIIVYISRTYACKNLIDILIENITPLTLIPEMGNNNNIINGKIPIFVADLDNGLMEMPKKPAFSKGQLAAVLFVDAAIEIGNILLPNLPILLHVIIVQLDHFITLICEQNRLLLLNLIQGILPKPVRTEKVNSMISLLIEKEGKRMWGYEDVSGKNRNIQSAKELEVFVEDLIEIFYTVDPNLRQTWGTLAIDWGTSCPVRHVACRSFQIFRTLMPMLNQKIMGNLFVRLSYTLGDVKEEIQGFAYEILITLNAMISSMSGEEILAFPQFFWACVAILYGPHEWEYLEGVIMLEKILNKISLNDSKISNILLINLPTRWKGQFTGLQGLLLKGLNSSLTEKYSLNLINKIALLEQDDFVDRSNGRVLFTILANLPKLLLINEDNIDVDRSLEIAASLAQLAEMKNYTTIAILMESYSKQRFRDFQDFLQKFINSIRETWFPTYELQTLQLLMGLLSNRNTNYRRMTLKVLKILLPYVNSRKQYSALEGIEEALVAPLLSLLRTELSNEALEVLD</sequence>
<name>A0A1Y1VS90_9FUNG</name>
<evidence type="ECO:0000259" key="1">
    <source>
        <dbReference type="Pfam" id="PF14225"/>
    </source>
</evidence>
<dbReference type="Pfam" id="PF14225">
    <property type="entry name" value="MOR2-PAG1_C"/>
    <property type="match status" value="1"/>
</dbReference>
<dbReference type="GO" id="GO:0005938">
    <property type="term" value="C:cell cortex"/>
    <property type="evidence" value="ECO:0007669"/>
    <property type="project" value="TreeGrafter"/>
</dbReference>
<comment type="caution">
    <text evidence="3">The sequence shown here is derived from an EMBL/GenBank/DDBJ whole genome shotgun (WGS) entry which is preliminary data.</text>
</comment>
<organism evidence="3 4">
    <name type="scientific">Anaeromyces robustus</name>
    <dbReference type="NCBI Taxonomy" id="1754192"/>
    <lineage>
        <taxon>Eukaryota</taxon>
        <taxon>Fungi</taxon>
        <taxon>Fungi incertae sedis</taxon>
        <taxon>Chytridiomycota</taxon>
        <taxon>Chytridiomycota incertae sedis</taxon>
        <taxon>Neocallimastigomycetes</taxon>
        <taxon>Neocallimastigales</taxon>
        <taxon>Neocallimastigaceae</taxon>
        <taxon>Anaeromyces</taxon>
    </lineage>
</organism>
<dbReference type="AlphaFoldDB" id="A0A1Y1VS90"/>
<reference evidence="3 4" key="1">
    <citation type="submission" date="2016-08" db="EMBL/GenBank/DDBJ databases">
        <title>A Parts List for Fungal Cellulosomes Revealed by Comparative Genomics.</title>
        <authorList>
            <consortium name="DOE Joint Genome Institute"/>
            <person name="Haitjema C.H."/>
            <person name="Gilmore S.P."/>
            <person name="Henske J.K."/>
            <person name="Solomon K.V."/>
            <person name="De Groot R."/>
            <person name="Kuo A."/>
            <person name="Mondo S.J."/>
            <person name="Salamov A.A."/>
            <person name="Labutti K."/>
            <person name="Zhao Z."/>
            <person name="Chiniquy J."/>
            <person name="Barry K."/>
            <person name="Brewer H.M."/>
            <person name="Purvine S.O."/>
            <person name="Wright A.T."/>
            <person name="Boxma B."/>
            <person name="Van Alen T."/>
            <person name="Hackstein J.H."/>
            <person name="Baker S.E."/>
            <person name="Grigoriev I.V."/>
            <person name="O'Malley M.A."/>
        </authorList>
    </citation>
    <scope>NUCLEOTIDE SEQUENCE [LARGE SCALE GENOMIC DNA]</scope>
    <source>
        <strain evidence="3 4">S4</strain>
    </source>
</reference>
<proteinExistence type="predicted"/>
<feature type="non-terminal residue" evidence="3">
    <location>
        <position position="1149"/>
    </location>
</feature>
<dbReference type="Proteomes" id="UP000193944">
    <property type="component" value="Unassembled WGS sequence"/>
</dbReference>
<evidence type="ECO:0000313" key="3">
    <source>
        <dbReference type="EMBL" id="ORX64161.1"/>
    </source>
</evidence>
<dbReference type="InterPro" id="IPR016024">
    <property type="entry name" value="ARM-type_fold"/>
</dbReference>
<evidence type="ECO:0000259" key="2">
    <source>
        <dbReference type="Pfam" id="PF14228"/>
    </source>
</evidence>
<dbReference type="STRING" id="1754192.A0A1Y1VS90"/>
<dbReference type="EMBL" id="MCFG01000550">
    <property type="protein sequence ID" value="ORX64161.1"/>
    <property type="molecule type" value="Genomic_DNA"/>
</dbReference>
<dbReference type="GO" id="GO:0000902">
    <property type="term" value="P:cell morphogenesis"/>
    <property type="evidence" value="ECO:0007669"/>
    <property type="project" value="InterPro"/>
</dbReference>
<reference evidence="3 4" key="2">
    <citation type="submission" date="2016-08" db="EMBL/GenBank/DDBJ databases">
        <title>Pervasive Adenine N6-methylation of Active Genes in Fungi.</title>
        <authorList>
            <consortium name="DOE Joint Genome Institute"/>
            <person name="Mondo S.J."/>
            <person name="Dannebaum R.O."/>
            <person name="Kuo R.C."/>
            <person name="Labutti K."/>
            <person name="Haridas S."/>
            <person name="Kuo A."/>
            <person name="Salamov A."/>
            <person name="Ahrendt S.R."/>
            <person name="Lipzen A."/>
            <person name="Sullivan W."/>
            <person name="Andreopoulos W.B."/>
            <person name="Clum A."/>
            <person name="Lindquist E."/>
            <person name="Daum C."/>
            <person name="Ramamoorthy G.K."/>
            <person name="Gryganskyi A."/>
            <person name="Culley D."/>
            <person name="Magnuson J.K."/>
            <person name="James T.Y."/>
            <person name="O'Malley M.A."/>
            <person name="Stajich J.E."/>
            <person name="Spatafora J.W."/>
            <person name="Visel A."/>
            <person name="Grigoriev I.V."/>
        </authorList>
    </citation>
    <scope>NUCLEOTIDE SEQUENCE [LARGE SCALE GENOMIC DNA]</scope>
    <source>
        <strain evidence="3 4">S4</strain>
    </source>
</reference>
<dbReference type="Pfam" id="PF14228">
    <property type="entry name" value="MOR2-PAG1_mid"/>
    <property type="match status" value="3"/>
</dbReference>
<feature type="domain" description="Cell morphogenesis central region" evidence="2">
    <location>
        <begin position="90"/>
        <end position="359"/>
    </location>
</feature>
<dbReference type="OrthoDB" id="6287725at2759"/>
<accession>A0A1Y1VS90</accession>
<dbReference type="InterPro" id="IPR029473">
    <property type="entry name" value="MOR2-PAG1_mid"/>
</dbReference>
<protein>
    <submittedName>
        <fullName evidence="3">Uncharacterized protein</fullName>
    </submittedName>
</protein>
<feature type="domain" description="Cell morphogenesis central region" evidence="2">
    <location>
        <begin position="369"/>
        <end position="597"/>
    </location>
</feature>
<dbReference type="InterPro" id="IPR039867">
    <property type="entry name" value="Furry/Tao3/Mor2"/>
</dbReference>
<dbReference type="PANTHER" id="PTHR12295:SF30">
    <property type="entry name" value="PROTEIN FURRY"/>
    <property type="match status" value="1"/>
</dbReference>
<evidence type="ECO:0000313" key="4">
    <source>
        <dbReference type="Proteomes" id="UP000193944"/>
    </source>
</evidence>
<gene>
    <name evidence="3" type="ORF">BCR32DRAFT_178851</name>
</gene>
<dbReference type="SUPFAM" id="SSF48371">
    <property type="entry name" value="ARM repeat"/>
    <property type="match status" value="1"/>
</dbReference>
<dbReference type="InterPro" id="IPR025481">
    <property type="entry name" value="Cell_Morphogen_C"/>
</dbReference>
<dbReference type="PANTHER" id="PTHR12295">
    <property type="entry name" value="FURRY-RELATED"/>
    <property type="match status" value="1"/>
</dbReference>
<dbReference type="GO" id="GO:0030427">
    <property type="term" value="C:site of polarized growth"/>
    <property type="evidence" value="ECO:0007669"/>
    <property type="project" value="TreeGrafter"/>
</dbReference>
<feature type="non-terminal residue" evidence="3">
    <location>
        <position position="1"/>
    </location>
</feature>
<keyword evidence="4" id="KW-1185">Reference proteome</keyword>
<feature type="domain" description="Cell morphogenesis protein C-terminal" evidence="1">
    <location>
        <begin position="903"/>
        <end position="1149"/>
    </location>
</feature>
<feature type="domain" description="Cell morphogenesis central region" evidence="2">
    <location>
        <begin position="696"/>
        <end position="862"/>
    </location>
</feature>